<name>A0AAP0MRY6_9ROSI</name>
<dbReference type="SUPFAM" id="SSF53756">
    <property type="entry name" value="UDP-Glycosyltransferase/glycogen phosphorylase"/>
    <property type="match status" value="2"/>
</dbReference>
<keyword evidence="2" id="KW-0808">Transferase</keyword>
<dbReference type="PANTHER" id="PTHR48047">
    <property type="entry name" value="GLYCOSYLTRANSFERASE"/>
    <property type="match status" value="1"/>
</dbReference>
<accession>A0AAP0MRY6</accession>
<organism evidence="3 4">
    <name type="scientific">Citrus x changshan-huyou</name>
    <dbReference type="NCBI Taxonomy" id="2935761"/>
    <lineage>
        <taxon>Eukaryota</taxon>
        <taxon>Viridiplantae</taxon>
        <taxon>Streptophyta</taxon>
        <taxon>Embryophyta</taxon>
        <taxon>Tracheophyta</taxon>
        <taxon>Spermatophyta</taxon>
        <taxon>Magnoliopsida</taxon>
        <taxon>eudicotyledons</taxon>
        <taxon>Gunneridae</taxon>
        <taxon>Pentapetalae</taxon>
        <taxon>rosids</taxon>
        <taxon>malvids</taxon>
        <taxon>Sapindales</taxon>
        <taxon>Rutaceae</taxon>
        <taxon>Aurantioideae</taxon>
        <taxon>Citrus</taxon>
    </lineage>
</organism>
<sequence>MKKLKYFLSLNAPPFTFFEIPFNSIDHDLPPCTEDTDSLPFHVVGKLLEATLSFKPHFRKLIVDLIDEQNGHKPLCIITDMFFGWCKEIAQEYVIADGTQSALEALSHGVPINGWPLAAEQFYNSKLLGEEVGVCAEVARGMNCAVLKEHIVVKIELVMNETEKGKPMRMKDLEVKEIIDNAFTNDENLRDLL</sequence>
<keyword evidence="4" id="KW-1185">Reference proteome</keyword>
<dbReference type="GO" id="GO:0035251">
    <property type="term" value="F:UDP-glucosyltransferase activity"/>
    <property type="evidence" value="ECO:0007669"/>
    <property type="project" value="TreeGrafter"/>
</dbReference>
<evidence type="ECO:0000313" key="3">
    <source>
        <dbReference type="EMBL" id="KAK9220896.1"/>
    </source>
</evidence>
<comment type="caution">
    <text evidence="3">The sequence shown here is derived from an EMBL/GenBank/DDBJ whole genome shotgun (WGS) entry which is preliminary data.</text>
</comment>
<evidence type="ECO:0000256" key="1">
    <source>
        <dbReference type="ARBA" id="ARBA00009995"/>
    </source>
</evidence>
<comment type="similarity">
    <text evidence="1">Belongs to the UDP-glycosyltransferase family.</text>
</comment>
<keyword evidence="2" id="KW-0328">Glycosyltransferase</keyword>
<dbReference type="PANTHER" id="PTHR48047:SF61">
    <property type="entry name" value="OS04G0273600 PROTEIN"/>
    <property type="match status" value="1"/>
</dbReference>
<dbReference type="Proteomes" id="UP001428341">
    <property type="component" value="Unassembled WGS sequence"/>
</dbReference>
<dbReference type="Gene3D" id="3.40.50.2000">
    <property type="entry name" value="Glycogen Phosphorylase B"/>
    <property type="match status" value="2"/>
</dbReference>
<gene>
    <name evidence="3" type="ORF">WN944_009320</name>
</gene>
<dbReference type="EMBL" id="JBCGBO010000002">
    <property type="protein sequence ID" value="KAK9220896.1"/>
    <property type="molecule type" value="Genomic_DNA"/>
</dbReference>
<protein>
    <submittedName>
        <fullName evidence="3">Uncharacterized protein</fullName>
    </submittedName>
</protein>
<evidence type="ECO:0000313" key="4">
    <source>
        <dbReference type="Proteomes" id="UP001428341"/>
    </source>
</evidence>
<proteinExistence type="inferred from homology"/>
<reference evidence="3 4" key="1">
    <citation type="submission" date="2024-05" db="EMBL/GenBank/DDBJ databases">
        <title>Haplotype-resolved chromosome-level genome assembly of Huyou (Citrus changshanensis).</title>
        <authorList>
            <person name="Miao C."/>
            <person name="Chen W."/>
            <person name="Wu Y."/>
            <person name="Wang L."/>
            <person name="Zhao S."/>
            <person name="Grierson D."/>
            <person name="Xu C."/>
            <person name="Chen K."/>
        </authorList>
    </citation>
    <scope>NUCLEOTIDE SEQUENCE [LARGE SCALE GENOMIC DNA]</scope>
    <source>
        <strain evidence="3">01-14</strain>
        <tissue evidence="3">Leaf</tissue>
    </source>
</reference>
<dbReference type="AlphaFoldDB" id="A0AAP0MRY6"/>
<evidence type="ECO:0000256" key="2">
    <source>
        <dbReference type="ARBA" id="ARBA00022676"/>
    </source>
</evidence>